<feature type="transmembrane region" description="Helical" evidence="7">
    <location>
        <begin position="130"/>
        <end position="154"/>
    </location>
</feature>
<gene>
    <name evidence="9" type="ORF">S03H2_03969</name>
</gene>
<sequence>PFYTFGLSGMVMWVVLGASIFSRIFFSVGGADLLLGLLGMEINRWVIMIAMQISLILLGMVMDDVAMLMIAGPIYTPIIVALGFHPVWFGVLFVINLQIAYLSPPFGYALFYMRGVAPESITTGQIYRSIIPFIILQIIGLGLVMVFPQIALWLPGMMIGEVAPTW</sequence>
<dbReference type="PANTHER" id="PTHR33362">
    <property type="entry name" value="SIALIC ACID TRAP TRANSPORTER PERMEASE PROTEIN SIAT-RELATED"/>
    <property type="match status" value="1"/>
</dbReference>
<keyword evidence="3" id="KW-0997">Cell inner membrane</keyword>
<feature type="domain" description="TRAP C4-dicarboxylate transport system permease DctM subunit" evidence="8">
    <location>
        <begin position="7"/>
        <end position="150"/>
    </location>
</feature>
<dbReference type="GO" id="GO:0022857">
    <property type="term" value="F:transmembrane transporter activity"/>
    <property type="evidence" value="ECO:0007669"/>
    <property type="project" value="TreeGrafter"/>
</dbReference>
<organism evidence="9">
    <name type="scientific">marine sediment metagenome</name>
    <dbReference type="NCBI Taxonomy" id="412755"/>
    <lineage>
        <taxon>unclassified sequences</taxon>
        <taxon>metagenomes</taxon>
        <taxon>ecological metagenomes</taxon>
    </lineage>
</organism>
<dbReference type="EMBL" id="BARU01001525">
    <property type="protein sequence ID" value="GAH31281.1"/>
    <property type="molecule type" value="Genomic_DNA"/>
</dbReference>
<evidence type="ECO:0000259" key="8">
    <source>
        <dbReference type="Pfam" id="PF06808"/>
    </source>
</evidence>
<keyword evidence="2" id="KW-1003">Cell membrane</keyword>
<dbReference type="GO" id="GO:0005886">
    <property type="term" value="C:plasma membrane"/>
    <property type="evidence" value="ECO:0007669"/>
    <property type="project" value="UniProtKB-SubCell"/>
</dbReference>
<evidence type="ECO:0000256" key="2">
    <source>
        <dbReference type="ARBA" id="ARBA00022475"/>
    </source>
</evidence>
<evidence type="ECO:0000256" key="4">
    <source>
        <dbReference type="ARBA" id="ARBA00022692"/>
    </source>
</evidence>
<keyword evidence="4 7" id="KW-0812">Transmembrane</keyword>
<feature type="transmembrane region" description="Helical" evidence="7">
    <location>
        <begin position="12"/>
        <end position="38"/>
    </location>
</feature>
<dbReference type="Pfam" id="PF06808">
    <property type="entry name" value="DctM"/>
    <property type="match status" value="1"/>
</dbReference>
<dbReference type="InterPro" id="IPR004681">
    <property type="entry name" value="TRAP_DctM"/>
</dbReference>
<evidence type="ECO:0000256" key="7">
    <source>
        <dbReference type="SAM" id="Phobius"/>
    </source>
</evidence>
<feature type="non-terminal residue" evidence="9">
    <location>
        <position position="1"/>
    </location>
</feature>
<feature type="transmembrane region" description="Helical" evidence="7">
    <location>
        <begin position="45"/>
        <end position="62"/>
    </location>
</feature>
<evidence type="ECO:0000256" key="3">
    <source>
        <dbReference type="ARBA" id="ARBA00022519"/>
    </source>
</evidence>
<evidence type="ECO:0000256" key="5">
    <source>
        <dbReference type="ARBA" id="ARBA00022989"/>
    </source>
</evidence>
<comment type="subcellular location">
    <subcellularLocation>
        <location evidence="1">Cell inner membrane</location>
        <topology evidence="1">Multi-pass membrane protein</topology>
    </subcellularLocation>
</comment>
<protein>
    <recommendedName>
        <fullName evidence="8">TRAP C4-dicarboxylate transport system permease DctM subunit domain-containing protein</fullName>
    </recommendedName>
</protein>
<feature type="transmembrane region" description="Helical" evidence="7">
    <location>
        <begin position="74"/>
        <end position="95"/>
    </location>
</feature>
<evidence type="ECO:0000256" key="6">
    <source>
        <dbReference type="ARBA" id="ARBA00023136"/>
    </source>
</evidence>
<keyword evidence="6 7" id="KW-0472">Membrane</keyword>
<accession>X1EDA5</accession>
<reference evidence="9" key="1">
    <citation type="journal article" date="2014" name="Front. Microbiol.">
        <title>High frequency of phylogenetically diverse reductive dehalogenase-homologous genes in deep subseafloor sedimentary metagenomes.</title>
        <authorList>
            <person name="Kawai M."/>
            <person name="Futagami T."/>
            <person name="Toyoda A."/>
            <person name="Takaki Y."/>
            <person name="Nishi S."/>
            <person name="Hori S."/>
            <person name="Arai W."/>
            <person name="Tsubouchi T."/>
            <person name="Morono Y."/>
            <person name="Uchiyama I."/>
            <person name="Ito T."/>
            <person name="Fujiyama A."/>
            <person name="Inagaki F."/>
            <person name="Takami H."/>
        </authorList>
    </citation>
    <scope>NUCLEOTIDE SEQUENCE</scope>
    <source>
        <strain evidence="9">Expedition CK06-06</strain>
    </source>
</reference>
<dbReference type="InterPro" id="IPR010656">
    <property type="entry name" value="DctM"/>
</dbReference>
<evidence type="ECO:0000256" key="1">
    <source>
        <dbReference type="ARBA" id="ARBA00004429"/>
    </source>
</evidence>
<dbReference type="AlphaFoldDB" id="X1EDA5"/>
<dbReference type="PANTHER" id="PTHR33362:SF7">
    <property type="entry name" value="SLL1103 PROTEIN"/>
    <property type="match status" value="1"/>
</dbReference>
<name>X1EDA5_9ZZZZ</name>
<evidence type="ECO:0000313" key="9">
    <source>
        <dbReference type="EMBL" id="GAH31281.1"/>
    </source>
</evidence>
<proteinExistence type="predicted"/>
<keyword evidence="5 7" id="KW-1133">Transmembrane helix</keyword>
<comment type="caution">
    <text evidence="9">The sequence shown here is derived from an EMBL/GenBank/DDBJ whole genome shotgun (WGS) entry which is preliminary data.</text>
</comment>